<sequence>MDPRARAVPLLAVVLLGGAAAAGCAGGAGAADAADAADVGPTGTWQLSSGTVDDAALPRPEDARATLDLDDGEAGGTAFCNRWFAGYELDGSAFALSGIGRTEIGCAPEVMAAERAYLDALGAVDSLATDGEELVLTGDGVELRFTPVAPVIESPFTGTRWVLETLVDGPTASSTTGGPATLEVTAEGTLTGSTGCRGLTGRVAIEGDMVRSTELRAGQEKCPADVGAQDRHVVAVLGDGFQVSVDGGRLTLSGPGGRGLVYRAG</sequence>
<evidence type="ECO:0000313" key="3">
    <source>
        <dbReference type="EMBL" id="MDT0275004.1"/>
    </source>
</evidence>
<dbReference type="Proteomes" id="UP001183222">
    <property type="component" value="Unassembled WGS sequence"/>
</dbReference>
<evidence type="ECO:0000259" key="2">
    <source>
        <dbReference type="Pfam" id="PF03724"/>
    </source>
</evidence>
<dbReference type="EMBL" id="JAVREI010000001">
    <property type="protein sequence ID" value="MDT0275004.1"/>
    <property type="molecule type" value="Genomic_DNA"/>
</dbReference>
<dbReference type="PROSITE" id="PS51257">
    <property type="entry name" value="PROKAR_LIPOPROTEIN"/>
    <property type="match status" value="1"/>
</dbReference>
<keyword evidence="1" id="KW-0732">Signal</keyword>
<proteinExistence type="predicted"/>
<dbReference type="PANTHER" id="PTHR35535">
    <property type="entry name" value="HEAT SHOCK PROTEIN HSLJ"/>
    <property type="match status" value="1"/>
</dbReference>
<feature type="signal peptide" evidence="1">
    <location>
        <begin position="1"/>
        <end position="30"/>
    </location>
</feature>
<protein>
    <submittedName>
        <fullName evidence="3">META domain-containing protein</fullName>
    </submittedName>
</protein>
<organism evidence="3 4">
    <name type="scientific">Blastococcus goldschmidtiae</name>
    <dbReference type="NCBI Taxonomy" id="3075546"/>
    <lineage>
        <taxon>Bacteria</taxon>
        <taxon>Bacillati</taxon>
        <taxon>Actinomycetota</taxon>
        <taxon>Actinomycetes</taxon>
        <taxon>Geodermatophilales</taxon>
        <taxon>Geodermatophilaceae</taxon>
        <taxon>Blastococcus</taxon>
    </lineage>
</organism>
<dbReference type="Gene3D" id="2.40.128.270">
    <property type="match status" value="2"/>
</dbReference>
<comment type="caution">
    <text evidence="3">The sequence shown here is derived from an EMBL/GenBank/DDBJ whole genome shotgun (WGS) entry which is preliminary data.</text>
</comment>
<dbReference type="Pfam" id="PF03724">
    <property type="entry name" value="META"/>
    <property type="match status" value="2"/>
</dbReference>
<feature type="domain" description="DUF306" evidence="2">
    <location>
        <begin position="43"/>
        <end position="140"/>
    </location>
</feature>
<name>A0ABU2K4A8_9ACTN</name>
<reference evidence="4" key="1">
    <citation type="submission" date="2023-07" db="EMBL/GenBank/DDBJ databases">
        <title>30 novel species of actinomycetes from the DSMZ collection.</title>
        <authorList>
            <person name="Nouioui I."/>
        </authorList>
    </citation>
    <scope>NUCLEOTIDE SEQUENCE [LARGE SCALE GENOMIC DNA]</scope>
    <source>
        <strain evidence="4">DSM 46792</strain>
    </source>
</reference>
<dbReference type="RefSeq" id="WP_311343817.1">
    <property type="nucleotide sequence ID" value="NZ_JAVREI010000001.1"/>
</dbReference>
<dbReference type="InterPro" id="IPR038670">
    <property type="entry name" value="HslJ-like_sf"/>
</dbReference>
<dbReference type="InterPro" id="IPR005184">
    <property type="entry name" value="DUF306_Meta_HslJ"/>
</dbReference>
<feature type="chain" id="PRO_5047100905" evidence="1">
    <location>
        <begin position="31"/>
        <end position="265"/>
    </location>
</feature>
<dbReference type="InterPro" id="IPR053147">
    <property type="entry name" value="Hsp_HslJ-like"/>
</dbReference>
<dbReference type="PANTHER" id="PTHR35535:SF1">
    <property type="entry name" value="HEAT SHOCK PROTEIN HSLJ"/>
    <property type="match status" value="1"/>
</dbReference>
<keyword evidence="4" id="KW-1185">Reference proteome</keyword>
<feature type="domain" description="DUF306" evidence="2">
    <location>
        <begin position="154"/>
        <end position="259"/>
    </location>
</feature>
<evidence type="ECO:0000313" key="4">
    <source>
        <dbReference type="Proteomes" id="UP001183222"/>
    </source>
</evidence>
<accession>A0ABU2K4A8</accession>
<gene>
    <name evidence="3" type="ORF">RM425_03755</name>
</gene>
<evidence type="ECO:0000256" key="1">
    <source>
        <dbReference type="SAM" id="SignalP"/>
    </source>
</evidence>